<name>A0ACB7V5B1_DIOAL</name>
<proteinExistence type="predicted"/>
<protein>
    <submittedName>
        <fullName evidence="1">NmrA-like domain-containing protein</fullName>
    </submittedName>
</protein>
<reference evidence="2" key="1">
    <citation type="journal article" date="2022" name="Nat. Commun.">
        <title>Chromosome evolution and the genetic basis of agronomically important traits in greater yam.</title>
        <authorList>
            <person name="Bredeson J.V."/>
            <person name="Lyons J.B."/>
            <person name="Oniyinde I.O."/>
            <person name="Okereke N.R."/>
            <person name="Kolade O."/>
            <person name="Nnabue I."/>
            <person name="Nwadili C.O."/>
            <person name="Hribova E."/>
            <person name="Parker M."/>
            <person name="Nwogha J."/>
            <person name="Shu S."/>
            <person name="Carlson J."/>
            <person name="Kariba R."/>
            <person name="Muthemba S."/>
            <person name="Knop K."/>
            <person name="Barton G.J."/>
            <person name="Sherwood A.V."/>
            <person name="Lopez-Montes A."/>
            <person name="Asiedu R."/>
            <person name="Jamnadass R."/>
            <person name="Muchugi A."/>
            <person name="Goodstein D."/>
            <person name="Egesi C.N."/>
            <person name="Featherston J."/>
            <person name="Asfaw A."/>
            <person name="Simpson G.G."/>
            <person name="Dolezel J."/>
            <person name="Hendre P.S."/>
            <person name="Van Deynze A."/>
            <person name="Kumar P.L."/>
            <person name="Obidiegwu J.E."/>
            <person name="Bhattacharjee R."/>
            <person name="Rokhsar D.S."/>
        </authorList>
    </citation>
    <scope>NUCLEOTIDE SEQUENCE [LARGE SCALE GENOMIC DNA]</scope>
    <source>
        <strain evidence="2">cv. TDa95/00328</strain>
    </source>
</reference>
<sequence length="305" mass="34556">MEVIDKSKILIIEATGYIGRYIVKASLSMGHPTFALVRETTMSNHPDKHRYIQELKDFGVTILFGDLFDHESLVFSLMGHEPNKQLVDQIKIVSAINEAGNIKRYFPSEYGFDVDKVQILEPAKSTFAIKARVREEIRMAGIPFTFISGNLCSTYFLSRLGQVESTGIPDEKVIILGDGNIKVIINSEKDIAIYAIRAVDDPRTLNKVLYVRPASNHCTLNEIVSFWEKKAGKTLERIYVSEEEVLEKIQSSLEPLPFFYAIAHACFIKGETCNFKIDKSVGVEATELYPDHKYTSVYEILNQFI</sequence>
<comment type="caution">
    <text evidence="1">The sequence shown here is derived from an EMBL/GenBank/DDBJ whole genome shotgun (WGS) entry which is preliminary data.</text>
</comment>
<gene>
    <name evidence="1" type="ORF">IHE45_11G032600</name>
</gene>
<organism evidence="1 2">
    <name type="scientific">Dioscorea alata</name>
    <name type="common">Purple yam</name>
    <dbReference type="NCBI Taxonomy" id="55571"/>
    <lineage>
        <taxon>Eukaryota</taxon>
        <taxon>Viridiplantae</taxon>
        <taxon>Streptophyta</taxon>
        <taxon>Embryophyta</taxon>
        <taxon>Tracheophyta</taxon>
        <taxon>Spermatophyta</taxon>
        <taxon>Magnoliopsida</taxon>
        <taxon>Liliopsida</taxon>
        <taxon>Dioscoreales</taxon>
        <taxon>Dioscoreaceae</taxon>
        <taxon>Dioscorea</taxon>
    </lineage>
</organism>
<dbReference type="EMBL" id="CM037021">
    <property type="protein sequence ID" value="KAH7668758.1"/>
    <property type="molecule type" value="Genomic_DNA"/>
</dbReference>
<evidence type="ECO:0000313" key="1">
    <source>
        <dbReference type="EMBL" id="KAH7668758.1"/>
    </source>
</evidence>
<keyword evidence="2" id="KW-1185">Reference proteome</keyword>
<evidence type="ECO:0000313" key="2">
    <source>
        <dbReference type="Proteomes" id="UP000827976"/>
    </source>
</evidence>
<dbReference type="Proteomes" id="UP000827976">
    <property type="component" value="Chromosome 11"/>
</dbReference>
<accession>A0ACB7V5B1</accession>